<evidence type="ECO:0000313" key="6">
    <source>
        <dbReference type="Proteomes" id="UP000319449"/>
    </source>
</evidence>
<proteinExistence type="inferred from homology"/>
<evidence type="ECO:0000259" key="4">
    <source>
        <dbReference type="Pfam" id="PF25137"/>
    </source>
</evidence>
<dbReference type="RefSeq" id="WP_170241897.1">
    <property type="nucleotide sequence ID" value="NZ_VLLN01000011.1"/>
</dbReference>
<dbReference type="Proteomes" id="UP000319449">
    <property type="component" value="Unassembled WGS sequence"/>
</dbReference>
<dbReference type="FunFam" id="3.40.50.1970:FF:000003">
    <property type="entry name" value="Alcohol dehydrogenase, iron-containing"/>
    <property type="match status" value="1"/>
</dbReference>
<dbReference type="InterPro" id="IPR001670">
    <property type="entry name" value="ADH_Fe/GldA"/>
</dbReference>
<dbReference type="Gene3D" id="3.40.50.1970">
    <property type="match status" value="1"/>
</dbReference>
<reference evidence="5 6" key="1">
    <citation type="submission" date="2019-07" db="EMBL/GenBank/DDBJ databases">
        <title>Genomic Encyclopedia of Archaeal and Bacterial Type Strains, Phase II (KMG-II): from individual species to whole genera.</title>
        <authorList>
            <person name="Goeker M."/>
        </authorList>
    </citation>
    <scope>NUCLEOTIDE SEQUENCE [LARGE SCALE GENOMIC DNA]</scope>
    <source>
        <strain evidence="5 6">ATCC BAA-1139</strain>
    </source>
</reference>
<dbReference type="Gene3D" id="1.20.1090.10">
    <property type="entry name" value="Dehydroquinate synthase-like - alpha domain"/>
    <property type="match status" value="1"/>
</dbReference>
<evidence type="ECO:0000259" key="3">
    <source>
        <dbReference type="Pfam" id="PF00465"/>
    </source>
</evidence>
<name>A0A562VMC7_9BACT</name>
<evidence type="ECO:0000256" key="2">
    <source>
        <dbReference type="ARBA" id="ARBA00023002"/>
    </source>
</evidence>
<keyword evidence="2" id="KW-0560">Oxidoreductase</keyword>
<comment type="similarity">
    <text evidence="1">Belongs to the iron-containing alcohol dehydrogenase family.</text>
</comment>
<dbReference type="SUPFAM" id="SSF56796">
    <property type="entry name" value="Dehydroquinate synthase-like"/>
    <property type="match status" value="1"/>
</dbReference>
<comment type="caution">
    <text evidence="5">The sequence shown here is derived from an EMBL/GenBank/DDBJ whole genome shotgun (WGS) entry which is preliminary data.</text>
</comment>
<organism evidence="5 6">
    <name type="scientific">Geobacter argillaceus</name>
    <dbReference type="NCBI Taxonomy" id="345631"/>
    <lineage>
        <taxon>Bacteria</taxon>
        <taxon>Pseudomonadati</taxon>
        <taxon>Thermodesulfobacteriota</taxon>
        <taxon>Desulfuromonadia</taxon>
        <taxon>Geobacterales</taxon>
        <taxon>Geobacteraceae</taxon>
        <taxon>Geobacter</taxon>
    </lineage>
</organism>
<gene>
    <name evidence="5" type="ORF">JN12_02070</name>
</gene>
<dbReference type="PANTHER" id="PTHR11496:SF102">
    <property type="entry name" value="ALCOHOL DEHYDROGENASE 4"/>
    <property type="match status" value="1"/>
</dbReference>
<sequence length="404" mass="43926">MVSMERKEFPLLYVHQHARGIVGWGAHRMAGQECQMYGIKHALLVTTGLKGTGIIEEVEGVLKKAGVTVTVFTGVTSNPKDQEVAAGTGAYLAAGCDGIVTVGGGSSHDAGKAIRIMVTNNGSDTKLRDFAAVLNPHYTTRIPTYKPVNIPHVAINTTTGTGADCTAFAIINDEELVYKLILVVPGVAPSVGISEPAFMRLQPPQLVAWTGMDAFCHAMEPFVGRLNLPVSHGTSLRAIKLLSENLRQGYANPKNDTAIENLIWAQFIASMSYNMGGGMGMVHGLAHMVSVIKGLHHGHANALMMLPVERFNAIACPERFKEIGEAMGLDVRYMNPVHATDKTLEEIERLRNDVGIPAVSLREYNFTEADIEHTVKWASNDLSMEANPRDMSHEHIRTIMRSCM</sequence>
<dbReference type="AlphaFoldDB" id="A0A562VMC7"/>
<dbReference type="Pfam" id="PF00465">
    <property type="entry name" value="Fe-ADH"/>
    <property type="match status" value="1"/>
</dbReference>
<dbReference type="GO" id="GO:0004022">
    <property type="term" value="F:alcohol dehydrogenase (NAD+) activity"/>
    <property type="evidence" value="ECO:0007669"/>
    <property type="project" value="TreeGrafter"/>
</dbReference>
<feature type="domain" description="Alcohol dehydrogenase iron-type/glycerol dehydrogenase GldA" evidence="3">
    <location>
        <begin position="21"/>
        <end position="194"/>
    </location>
</feature>
<keyword evidence="6" id="KW-1185">Reference proteome</keyword>
<feature type="domain" description="Fe-containing alcohol dehydrogenase-like C-terminal" evidence="4">
    <location>
        <begin position="208"/>
        <end position="403"/>
    </location>
</feature>
<protein>
    <submittedName>
        <fullName evidence="5">Alcohol dehydrogenase/methanol:N,N-dimethyl-4-nitrosoaniline oxidoreductase</fullName>
    </submittedName>
</protein>
<dbReference type="EMBL" id="VLLN01000011">
    <property type="protein sequence ID" value="TWJ19123.1"/>
    <property type="molecule type" value="Genomic_DNA"/>
</dbReference>
<accession>A0A562VMC7</accession>
<evidence type="ECO:0000313" key="5">
    <source>
        <dbReference type="EMBL" id="TWJ19123.1"/>
    </source>
</evidence>
<dbReference type="Pfam" id="PF25137">
    <property type="entry name" value="ADH_Fe_C"/>
    <property type="match status" value="1"/>
</dbReference>
<dbReference type="InterPro" id="IPR056798">
    <property type="entry name" value="ADH_Fe_C"/>
</dbReference>
<evidence type="ECO:0000256" key="1">
    <source>
        <dbReference type="ARBA" id="ARBA00007358"/>
    </source>
</evidence>
<dbReference type="GO" id="GO:0046872">
    <property type="term" value="F:metal ion binding"/>
    <property type="evidence" value="ECO:0007669"/>
    <property type="project" value="InterPro"/>
</dbReference>
<dbReference type="InterPro" id="IPR039697">
    <property type="entry name" value="Alcohol_dehydrogenase_Fe"/>
</dbReference>
<dbReference type="PANTHER" id="PTHR11496">
    <property type="entry name" value="ALCOHOL DEHYDROGENASE"/>
    <property type="match status" value="1"/>
</dbReference>